<dbReference type="GO" id="GO:0009236">
    <property type="term" value="P:cobalamin biosynthetic process"/>
    <property type="evidence" value="ECO:0007669"/>
    <property type="project" value="InterPro"/>
</dbReference>
<evidence type="ECO:0000313" key="6">
    <source>
        <dbReference type="Proteomes" id="UP000190285"/>
    </source>
</evidence>
<evidence type="ECO:0000256" key="2">
    <source>
        <dbReference type="ARBA" id="ARBA00022741"/>
    </source>
</evidence>
<accession>A0A1T5M0B9</accession>
<dbReference type="GO" id="GO:0008817">
    <property type="term" value="F:corrinoid adenosyltransferase activity"/>
    <property type="evidence" value="ECO:0007669"/>
    <property type="project" value="InterPro"/>
</dbReference>
<keyword evidence="2" id="KW-0547">Nucleotide-binding</keyword>
<keyword evidence="3" id="KW-0067">ATP-binding</keyword>
<dbReference type="GO" id="GO:0006580">
    <property type="term" value="P:ethanolamine metabolic process"/>
    <property type="evidence" value="ECO:0007669"/>
    <property type="project" value="InterPro"/>
</dbReference>
<dbReference type="SUPFAM" id="SSF89028">
    <property type="entry name" value="Cobalamin adenosyltransferase-like"/>
    <property type="match status" value="1"/>
</dbReference>
<gene>
    <name evidence="5" type="ORF">SAMN02194393_03629</name>
</gene>
<dbReference type="RefSeq" id="WP_079493482.1">
    <property type="nucleotide sequence ID" value="NZ_FUZT01000009.1"/>
</dbReference>
<name>A0A1T5M0B9_9FIRM</name>
<dbReference type="InterPro" id="IPR016030">
    <property type="entry name" value="CblAdoTrfase-like"/>
</dbReference>
<dbReference type="InterPro" id="IPR036451">
    <property type="entry name" value="CblAdoTrfase-like_sf"/>
</dbReference>
<dbReference type="STRING" id="36842.SAMN02194393_03629"/>
<dbReference type="Gene3D" id="1.20.1200.10">
    <property type="entry name" value="Cobalamin adenosyltransferase-like"/>
    <property type="match status" value="1"/>
</dbReference>
<dbReference type="GO" id="GO:0005524">
    <property type="term" value="F:ATP binding"/>
    <property type="evidence" value="ECO:0007669"/>
    <property type="project" value="UniProtKB-KW"/>
</dbReference>
<feature type="domain" description="Cobalamin adenosyltransferase-like" evidence="4">
    <location>
        <begin position="80"/>
        <end position="239"/>
    </location>
</feature>
<evidence type="ECO:0000256" key="1">
    <source>
        <dbReference type="ARBA" id="ARBA00022679"/>
    </source>
</evidence>
<proteinExistence type="predicted"/>
<keyword evidence="1 5" id="KW-0808">Transferase</keyword>
<dbReference type="AlphaFoldDB" id="A0A1T5M0B9"/>
<dbReference type="OrthoDB" id="306726at2"/>
<dbReference type="Proteomes" id="UP000190285">
    <property type="component" value="Unassembled WGS sequence"/>
</dbReference>
<organism evidence="5 6">
    <name type="scientific">Maledivibacter halophilus</name>
    <dbReference type="NCBI Taxonomy" id="36842"/>
    <lineage>
        <taxon>Bacteria</taxon>
        <taxon>Bacillati</taxon>
        <taxon>Bacillota</taxon>
        <taxon>Clostridia</taxon>
        <taxon>Peptostreptococcales</taxon>
        <taxon>Caminicellaceae</taxon>
        <taxon>Maledivibacter</taxon>
    </lineage>
</organism>
<dbReference type="Pfam" id="PF01923">
    <property type="entry name" value="Cob_adeno_trans"/>
    <property type="match status" value="1"/>
</dbReference>
<reference evidence="5 6" key="1">
    <citation type="submission" date="2017-02" db="EMBL/GenBank/DDBJ databases">
        <authorList>
            <person name="Peterson S.W."/>
        </authorList>
    </citation>
    <scope>NUCLEOTIDE SEQUENCE [LARGE SCALE GENOMIC DNA]</scope>
    <source>
        <strain evidence="5 6">M1</strain>
    </source>
</reference>
<keyword evidence="6" id="KW-1185">Reference proteome</keyword>
<evidence type="ECO:0000259" key="4">
    <source>
        <dbReference type="Pfam" id="PF01923"/>
    </source>
</evidence>
<evidence type="ECO:0000256" key="3">
    <source>
        <dbReference type="ARBA" id="ARBA00022840"/>
    </source>
</evidence>
<evidence type="ECO:0000313" key="5">
    <source>
        <dbReference type="EMBL" id="SKC81565.1"/>
    </source>
</evidence>
<dbReference type="InterPro" id="IPR009194">
    <property type="entry name" value="AdoTrfase_EutT"/>
</dbReference>
<protein>
    <submittedName>
        <fullName evidence="5">Ethanolamine utilization cobalamin adenosyltransferase</fullName>
    </submittedName>
</protein>
<dbReference type="PIRSF" id="PIRSF012294">
    <property type="entry name" value="ATR_EutT"/>
    <property type="match status" value="1"/>
</dbReference>
<dbReference type="EMBL" id="FUZT01000009">
    <property type="protein sequence ID" value="SKC81565.1"/>
    <property type="molecule type" value="Genomic_DNA"/>
</dbReference>
<sequence length="246" mass="29034">MKVLTEDILRRKLKEKSFDKYFITKNVIITPLAKQYLKDRGIELIIEDDLQRDEDLDISNKKIIPKYISYYLGGVFEKKPEYMTQIYGNKLVFKDDPRIIFRGKLDSLQSQIMELQILLDSQNINRLVEELEEVLNYIREILKSEVLEEELCRKKLIGLNQEELREMSHNPKKHFDIDHILPNYKMGKVLIGLNTLRCSVREAELTAVNAFKKNLEISRIDIIRGLNRLSSCIYILMCKYKAGLYK</sequence>